<reference evidence="4" key="1">
    <citation type="submission" date="2011-01" db="EMBL/GenBank/DDBJ databases">
        <authorList>
            <person name="Muzny D."/>
            <person name="Qin X."/>
            <person name="Buhay C."/>
            <person name="Dugan-Rocha S."/>
            <person name="Ding Y."/>
            <person name="Chen G."/>
            <person name="Hawes A."/>
            <person name="Holder M."/>
            <person name="Jhangiani S."/>
            <person name="Johnson A."/>
            <person name="Khan Z."/>
            <person name="Li Z."/>
            <person name="Liu W."/>
            <person name="Liu X."/>
            <person name="Perez L."/>
            <person name="Shen H."/>
            <person name="Wang Q."/>
            <person name="Watt J."/>
            <person name="Xi L."/>
            <person name="Xin Y."/>
            <person name="Zhou J."/>
            <person name="Deng J."/>
            <person name="Jiang H."/>
            <person name="Liu Y."/>
            <person name="Qu J."/>
            <person name="Song X.-Z."/>
            <person name="Zhang L."/>
            <person name="Villasana D."/>
            <person name="Johnson A."/>
            <person name="Liu J."/>
            <person name="Liyanage D."/>
            <person name="Lorensuhewa L."/>
            <person name="Robinson T."/>
            <person name="Song A."/>
            <person name="Song B.-B."/>
            <person name="Dinh H."/>
            <person name="Thornton R."/>
            <person name="Coyle M."/>
            <person name="Francisco L."/>
            <person name="Jackson L."/>
            <person name="Javaid M."/>
            <person name="Korchina V."/>
            <person name="Kovar C."/>
            <person name="Mata R."/>
            <person name="Mathew T."/>
            <person name="Ngo R."/>
            <person name="Nguyen L."/>
            <person name="Nguyen N."/>
            <person name="Okwuonu G."/>
            <person name="Ongeri F."/>
            <person name="Pham C."/>
            <person name="Simmons D."/>
            <person name="Wilczek-Boney K."/>
            <person name="Hale W."/>
            <person name="Jakkamsetti A."/>
            <person name="Pham P."/>
            <person name="Ruth R."/>
            <person name="San Lucas F."/>
            <person name="Warren J."/>
            <person name="Zhang J."/>
            <person name="Zhao Z."/>
            <person name="Zhou C."/>
            <person name="Zhu D."/>
            <person name="Lee S."/>
            <person name="Bess C."/>
            <person name="Blankenburg K."/>
            <person name="Forbes L."/>
            <person name="Fu Q."/>
            <person name="Gubbala S."/>
            <person name="Hirani K."/>
            <person name="Jayaseelan J.C."/>
            <person name="Lara F."/>
            <person name="Munidasa M."/>
            <person name="Palculict T."/>
            <person name="Patil S."/>
            <person name="Pu L.-L."/>
            <person name="Saada N."/>
            <person name="Tang L."/>
            <person name="Weissenberger G."/>
            <person name="Zhu Y."/>
            <person name="Hemphill L."/>
            <person name="Shang Y."/>
            <person name="Youmans B."/>
            <person name="Ayvaz T."/>
            <person name="Ross M."/>
            <person name="Santibanez J."/>
            <person name="Aqrawi P."/>
            <person name="Gross S."/>
            <person name="Joshi V."/>
            <person name="Fowler G."/>
            <person name="Nazareth L."/>
            <person name="Reid J."/>
            <person name="Worley K."/>
            <person name="Petrosino J."/>
            <person name="Highlander S."/>
            <person name="Gibbs R."/>
        </authorList>
    </citation>
    <scope>NUCLEOTIDE SEQUENCE [LARGE SCALE GENOMIC DNA]</scope>
    <source>
        <strain evidence="4">ATCC 33269</strain>
    </source>
</reference>
<comment type="similarity">
    <text evidence="1 2">Belongs to the small heat shock protein (HSP20) family.</text>
</comment>
<dbReference type="Pfam" id="PF00011">
    <property type="entry name" value="HSP20"/>
    <property type="match status" value="1"/>
</dbReference>
<feature type="domain" description="SHSP" evidence="3">
    <location>
        <begin position="67"/>
        <end position="184"/>
    </location>
</feature>
<dbReference type="Gene3D" id="2.60.40.790">
    <property type="match status" value="1"/>
</dbReference>
<dbReference type="SUPFAM" id="SSF49764">
    <property type="entry name" value="HSP20-like chaperones"/>
    <property type="match status" value="1"/>
</dbReference>
<dbReference type="STRING" id="28134.SAMN05444288_0256"/>
<dbReference type="InterPro" id="IPR008978">
    <property type="entry name" value="HSP20-like_chaperone"/>
</dbReference>
<comment type="caution">
    <text evidence="4">The sequence shown here is derived from an EMBL/GenBank/DDBJ whole genome shotgun (WGS) entry which is preliminary data.</text>
</comment>
<organism evidence="4 5">
    <name type="scientific">Hoylesella oralis ATCC 33269</name>
    <dbReference type="NCBI Taxonomy" id="873533"/>
    <lineage>
        <taxon>Bacteria</taxon>
        <taxon>Pseudomonadati</taxon>
        <taxon>Bacteroidota</taxon>
        <taxon>Bacteroidia</taxon>
        <taxon>Bacteroidales</taxon>
        <taxon>Prevotellaceae</taxon>
        <taxon>Hoylesella</taxon>
    </lineage>
</organism>
<dbReference type="EMBL" id="AEPE02000002">
    <property type="protein sequence ID" value="EFZ38249.1"/>
    <property type="molecule type" value="Genomic_DNA"/>
</dbReference>
<name>E7RNB8_9BACT</name>
<protein>
    <submittedName>
        <fullName evidence="4">Hsp20/alpha crystallin family protein</fullName>
    </submittedName>
</protein>
<gene>
    <name evidence="4" type="primary">hsp20</name>
    <name evidence="4" type="ORF">HMPREF0663_10618</name>
</gene>
<dbReference type="CDD" id="cd06464">
    <property type="entry name" value="ACD_sHsps-like"/>
    <property type="match status" value="1"/>
</dbReference>
<evidence type="ECO:0000313" key="5">
    <source>
        <dbReference type="Proteomes" id="UP000005580"/>
    </source>
</evidence>
<proteinExistence type="inferred from homology"/>
<evidence type="ECO:0000313" key="4">
    <source>
        <dbReference type="EMBL" id="EFZ38249.1"/>
    </source>
</evidence>
<evidence type="ECO:0000256" key="1">
    <source>
        <dbReference type="PROSITE-ProRule" id="PRU00285"/>
    </source>
</evidence>
<dbReference type="Proteomes" id="UP000005580">
    <property type="component" value="Unassembled WGS sequence"/>
</dbReference>
<accession>E7RNB8</accession>
<dbReference type="InterPro" id="IPR002068">
    <property type="entry name" value="A-crystallin/Hsp20_dom"/>
</dbReference>
<dbReference type="eggNOG" id="COG0071">
    <property type="taxonomic scope" value="Bacteria"/>
</dbReference>
<evidence type="ECO:0000259" key="3">
    <source>
        <dbReference type="PROSITE" id="PS01031"/>
    </source>
</evidence>
<dbReference type="AlphaFoldDB" id="E7RNB8"/>
<dbReference type="HOGENOM" id="CLU_046737_8_4_10"/>
<keyword evidence="5" id="KW-1185">Reference proteome</keyword>
<sequence>MSSRCDNLARLFLWYACCNVISGFEKSPRTLNKRILNKTGGMIMLPIMHRNSWLPSVFDDFFNTDFMPRANATAPAINVIEHDKSYVVELAAPGLKKDDFTVNINDEGNLTIKMEQKQENKDENKKAHYLRREFSYSKYEQTLLLPDDVDKDKISAKVNDGVLTVELPKLEQSVQNVGRQISVE</sequence>
<evidence type="ECO:0000256" key="2">
    <source>
        <dbReference type="RuleBase" id="RU003616"/>
    </source>
</evidence>
<dbReference type="PROSITE" id="PS01031">
    <property type="entry name" value="SHSP"/>
    <property type="match status" value="1"/>
</dbReference>
<dbReference type="InterPro" id="IPR031107">
    <property type="entry name" value="Small_HSP"/>
</dbReference>
<dbReference type="PANTHER" id="PTHR11527">
    <property type="entry name" value="HEAT-SHOCK PROTEIN 20 FAMILY MEMBER"/>
    <property type="match status" value="1"/>
</dbReference>